<dbReference type="Gene3D" id="1.25.40.80">
    <property type="match status" value="1"/>
</dbReference>
<dbReference type="NCBIfam" id="TIGR02765">
    <property type="entry name" value="crypto_DASH"/>
    <property type="match status" value="1"/>
</dbReference>
<dbReference type="AlphaFoldDB" id="A0A1L9QXX9"/>
<evidence type="ECO:0000256" key="8">
    <source>
        <dbReference type="RuleBase" id="RU367151"/>
    </source>
</evidence>
<dbReference type="EMBL" id="MLAW01000001">
    <property type="protein sequence ID" value="OJJ27506.1"/>
    <property type="molecule type" value="Genomic_DNA"/>
</dbReference>
<dbReference type="InterPro" id="IPR005101">
    <property type="entry name" value="Cryptochr/Photolyase_FAD-bd"/>
</dbReference>
<evidence type="ECO:0000313" key="11">
    <source>
        <dbReference type="Proteomes" id="UP000183940"/>
    </source>
</evidence>
<evidence type="ECO:0000256" key="4">
    <source>
        <dbReference type="ARBA" id="ARBA00022827"/>
    </source>
</evidence>
<dbReference type="GO" id="GO:0000719">
    <property type="term" value="P:photoreactive repair"/>
    <property type="evidence" value="ECO:0007669"/>
    <property type="project" value="TreeGrafter"/>
</dbReference>
<dbReference type="InterPro" id="IPR036134">
    <property type="entry name" value="Crypto/Photolyase_FAD-like_sf"/>
</dbReference>
<dbReference type="SUPFAM" id="SSF52425">
    <property type="entry name" value="Cryptochrome/photolyase, N-terminal domain"/>
    <property type="match status" value="1"/>
</dbReference>
<keyword evidence="3 6" id="KW-0285">Flavoprotein</keyword>
<organism evidence="10 11">
    <name type="scientific">Roseofilum reptotaenium AO1-A</name>
    <dbReference type="NCBI Taxonomy" id="1925591"/>
    <lineage>
        <taxon>Bacteria</taxon>
        <taxon>Bacillati</taxon>
        <taxon>Cyanobacteriota</taxon>
        <taxon>Cyanophyceae</taxon>
        <taxon>Desertifilales</taxon>
        <taxon>Desertifilaceae</taxon>
        <taxon>Roseofilum</taxon>
    </lineage>
</organism>
<dbReference type="Gene3D" id="1.10.579.10">
    <property type="entry name" value="DNA Cyclobutane Dipyrimidine Photolyase, subunit A, domain 3"/>
    <property type="match status" value="1"/>
</dbReference>
<feature type="binding site" evidence="6">
    <location>
        <begin position="290"/>
        <end position="297"/>
    </location>
    <ligand>
        <name>FAD</name>
        <dbReference type="ChEBI" id="CHEBI:57692"/>
    </ligand>
</feature>
<dbReference type="PROSITE" id="PS51645">
    <property type="entry name" value="PHR_CRY_ALPHA_BETA"/>
    <property type="match status" value="1"/>
</dbReference>
<comment type="function">
    <text evidence="8">May have a photoreceptor function.</text>
</comment>
<dbReference type="InterPro" id="IPR014729">
    <property type="entry name" value="Rossmann-like_a/b/a_fold"/>
</dbReference>
<evidence type="ECO:0000256" key="3">
    <source>
        <dbReference type="ARBA" id="ARBA00022630"/>
    </source>
</evidence>
<dbReference type="STRING" id="1925591.BI308_00620"/>
<protein>
    <recommendedName>
        <fullName evidence="2 8">Cryptochrome DASH</fullName>
    </recommendedName>
</protein>
<evidence type="ECO:0000313" key="10">
    <source>
        <dbReference type="EMBL" id="OJJ27506.1"/>
    </source>
</evidence>
<dbReference type="Gene3D" id="3.40.50.620">
    <property type="entry name" value="HUPs"/>
    <property type="match status" value="1"/>
</dbReference>
<feature type="site" description="Electron transfer via tryptophanyl radical" evidence="7">
    <location>
        <position position="321"/>
    </location>
</feature>
<dbReference type="GO" id="GO:0071949">
    <property type="term" value="F:FAD binding"/>
    <property type="evidence" value="ECO:0007669"/>
    <property type="project" value="TreeGrafter"/>
</dbReference>
<feature type="binding site" evidence="6">
    <location>
        <begin position="250"/>
        <end position="254"/>
    </location>
    <ligand>
        <name>FAD</name>
        <dbReference type="ChEBI" id="CHEBI:57692"/>
    </ligand>
</feature>
<accession>A0A1L9QXX9</accession>
<keyword evidence="4 6" id="KW-0274">FAD</keyword>
<dbReference type="InterPro" id="IPR018394">
    <property type="entry name" value="DNA_photolyase_1_CS_C"/>
</dbReference>
<dbReference type="InterPro" id="IPR006050">
    <property type="entry name" value="DNA_photolyase_N"/>
</dbReference>
<evidence type="ECO:0000256" key="5">
    <source>
        <dbReference type="ARBA" id="ARBA00022991"/>
    </source>
</evidence>
<evidence type="ECO:0000256" key="1">
    <source>
        <dbReference type="ARBA" id="ARBA00005862"/>
    </source>
</evidence>
<dbReference type="PROSITE" id="PS00394">
    <property type="entry name" value="DNA_PHOTOLYASES_1_1"/>
    <property type="match status" value="1"/>
</dbReference>
<keyword evidence="5 8" id="KW-0157">Chromophore</keyword>
<comment type="cofactor">
    <cofactor evidence="6 8">
        <name>FAD</name>
        <dbReference type="ChEBI" id="CHEBI:57692"/>
    </cofactor>
    <text evidence="6 8">Binds 1 FAD per subunit.</text>
</comment>
<feature type="binding site" evidence="6">
    <location>
        <position position="237"/>
    </location>
    <ligand>
        <name>FAD</name>
        <dbReference type="ChEBI" id="CHEBI:57692"/>
    </ligand>
</feature>
<name>A0A1L9QXX9_9CYAN</name>
<dbReference type="SUPFAM" id="SSF48173">
    <property type="entry name" value="Cryptochrome/photolyase FAD-binding domain"/>
    <property type="match status" value="1"/>
</dbReference>
<dbReference type="Proteomes" id="UP000183940">
    <property type="component" value="Unassembled WGS sequence"/>
</dbReference>
<evidence type="ECO:0000256" key="7">
    <source>
        <dbReference type="PIRSR" id="PIRSR602081-2"/>
    </source>
</evidence>
<feature type="domain" description="Photolyase/cryptochrome alpha/beta" evidence="9">
    <location>
        <begin position="4"/>
        <end position="138"/>
    </location>
</feature>
<comment type="similarity">
    <text evidence="1 8">Belongs to the DNA photolyase class-1 family.</text>
</comment>
<proteinExistence type="inferred from homology"/>
<feature type="site" description="Electron transfer via tryptophanyl radical" evidence="7">
    <location>
        <position position="374"/>
    </location>
</feature>
<dbReference type="Pfam" id="PF03441">
    <property type="entry name" value="FAD_binding_7"/>
    <property type="match status" value="1"/>
</dbReference>
<comment type="caution">
    <text evidence="10">The sequence shown here is derived from an EMBL/GenBank/DDBJ whole genome shotgun (WGS) entry which is preliminary data.</text>
</comment>
<gene>
    <name evidence="10" type="ORF">BI308_00620</name>
</gene>
<dbReference type="GO" id="GO:0003677">
    <property type="term" value="F:DNA binding"/>
    <property type="evidence" value="ECO:0007669"/>
    <property type="project" value="TreeGrafter"/>
</dbReference>
<dbReference type="GO" id="GO:0003913">
    <property type="term" value="F:DNA photolyase activity"/>
    <property type="evidence" value="ECO:0007669"/>
    <property type="project" value="InterPro"/>
</dbReference>
<evidence type="ECO:0000256" key="2">
    <source>
        <dbReference type="ARBA" id="ARBA00017881"/>
    </source>
</evidence>
<dbReference type="PANTHER" id="PTHR11455:SF22">
    <property type="entry name" value="CRYPTOCHROME DASH"/>
    <property type="match status" value="1"/>
</dbReference>
<evidence type="ECO:0000256" key="6">
    <source>
        <dbReference type="PIRSR" id="PIRSR602081-1"/>
    </source>
</evidence>
<sequence>MSQKPILLWYRNDLRSHDHEPLNQALKTGAVVIPVYCFDSRWLQNTSFGFSKMGVFRAKFLLESVANLRQTLRDLGSDLIIRQGLPENVIAQLAITLNVSALYYHQEVTAEEKLVETELNKALSQHQISTQGFWGSTLYHPEDLPWAIAEIPEVFTSYRKPVEKSSRVRPTLPTPDALPPLPNSLNLDLGTLPSLEEWGLEHPRSDPRAVLFFRGGEKAGLQRIQDYIWQGNHLEHYKKTRNQMLGADGSSKFSPWLTFGCLSPRLIHEEVQNYESERIKNESTYWLIFELMWRDYFRFICAKHGNKIFYASGLQGLSLPWKQDWKQFERWQQGITGFPLVDANMRELSTTGFMSNRGRQNVASFLTKNLGMDWRMGAEWFESCLIDYDPCSNWGNWNYLAGVGNDGRGFRYFNIAKQSQEYDPKGQYVKHWLPELAHVPPTKIHQPWKLLAVEQKRFGVQMGVDYPLPMVDLSESMQMNRHIYEITKS</sequence>
<feature type="site" description="Electron transfer via tryptophanyl radical" evidence="7">
    <location>
        <position position="397"/>
    </location>
</feature>
<dbReference type="Pfam" id="PF00875">
    <property type="entry name" value="DNA_photolyase"/>
    <property type="match status" value="1"/>
</dbReference>
<comment type="cofactor">
    <cofactor evidence="8">
        <name>(6R)-5,10-methylene-5,6,7,8-tetrahydrofolate</name>
        <dbReference type="ChEBI" id="CHEBI:15636"/>
    </cofactor>
    <text evidence="8">Binds 1 5,10-methenyltetrahydrofolate (MTHF) per subunit.</text>
</comment>
<feature type="binding site" evidence="6">
    <location>
        <begin position="387"/>
        <end position="389"/>
    </location>
    <ligand>
        <name>FAD</name>
        <dbReference type="ChEBI" id="CHEBI:57692"/>
    </ligand>
</feature>
<dbReference type="InterPro" id="IPR002081">
    <property type="entry name" value="Cryptochrome/DNA_photolyase_1"/>
</dbReference>
<dbReference type="PRINTS" id="PR00147">
    <property type="entry name" value="DNAPHOTLYASE"/>
</dbReference>
<dbReference type="InterPro" id="IPR036155">
    <property type="entry name" value="Crypto/Photolyase_N_sf"/>
</dbReference>
<evidence type="ECO:0000259" key="9">
    <source>
        <dbReference type="PROSITE" id="PS51645"/>
    </source>
</evidence>
<dbReference type="PANTHER" id="PTHR11455">
    <property type="entry name" value="CRYPTOCHROME"/>
    <property type="match status" value="1"/>
</dbReference>
<reference evidence="10" key="1">
    <citation type="submission" date="2016-10" db="EMBL/GenBank/DDBJ databases">
        <title>CRISPR-Cas defence system in Roseofilum reptotaenium: evidence of a bacteriophage-cyanobacterium arms race in the coral black band disease.</title>
        <authorList>
            <person name="Buerger P."/>
            <person name="Wood-Charlson E.M."/>
            <person name="Weynberg K.D."/>
            <person name="Willis B."/>
            <person name="Van Oppen M.J."/>
        </authorList>
    </citation>
    <scope>NUCLEOTIDE SEQUENCE [LARGE SCALE GENOMIC DNA]</scope>
    <source>
        <strain evidence="10">AO1-A</strain>
    </source>
</reference>
<dbReference type="InterPro" id="IPR014133">
    <property type="entry name" value="Cry_DASH"/>
</dbReference>
<keyword evidence="11" id="KW-1185">Reference proteome</keyword>